<dbReference type="EMBL" id="CP020932">
    <property type="protein sequence ID" value="ARM86175.1"/>
    <property type="molecule type" value="Genomic_DNA"/>
</dbReference>
<dbReference type="AlphaFoldDB" id="A0A1W6KFF3"/>
<keyword evidence="1" id="KW-0472">Membrane</keyword>
<proteinExistence type="predicted"/>
<reference evidence="2 3" key="1">
    <citation type="submission" date="2017-04" db="EMBL/GenBank/DDBJ databases">
        <title>Genome Sequence of Marinobacter salarius strain SMR5 Isolated from a culture of the Diatom Skeletonema marinoi.</title>
        <authorList>
            <person name="Topel M."/>
            <person name="Pinder M.I.M."/>
            <person name="Johansson O.N."/>
            <person name="Kourtchenko O."/>
            <person name="Godhe A."/>
            <person name="Clarke A.K."/>
        </authorList>
    </citation>
    <scope>NUCLEOTIDE SEQUENCE [LARGE SCALE GENOMIC DNA]</scope>
    <source>
        <strain evidence="2 3">SMR5</strain>
        <plasmid evidence="3">Plasmid psmr5</plasmid>
    </source>
</reference>
<feature type="transmembrane region" description="Helical" evidence="1">
    <location>
        <begin position="150"/>
        <end position="170"/>
    </location>
</feature>
<keyword evidence="1" id="KW-0812">Transmembrane</keyword>
<evidence type="ECO:0000256" key="1">
    <source>
        <dbReference type="SAM" id="Phobius"/>
    </source>
</evidence>
<dbReference type="RefSeq" id="WP_085682139.1">
    <property type="nucleotide sequence ID" value="NZ_CP020932.1"/>
</dbReference>
<accession>A0A1W6KFF3</accession>
<sequence length="250" mass="28477">MKQPTTSYLIPYGPIMSKRQIEGYDTLFHYPAGDSNKKLEITQHIRTGIYLSHDEALRALEKETQARHFNACEDVTVRHHHRNGQPYFVALGHPKLVGRAIGETIKEPHRTDPAHVTDFNGFLEKVAKIQILREQEHRQQTDKRRKNRNYSLSSLSAFAATSIAIWFPTLLPVQIPDFPYDAWVAGIAFIASTGFVISSLTEPYLPFRARYDADQGQISDATTLNNAMNRHRKGLIRRIETTPQLQGNEA</sequence>
<dbReference type="GeneID" id="77258059"/>
<evidence type="ECO:0000313" key="2">
    <source>
        <dbReference type="EMBL" id="ARM86175.1"/>
    </source>
</evidence>
<feature type="transmembrane region" description="Helical" evidence="1">
    <location>
        <begin position="182"/>
        <end position="201"/>
    </location>
</feature>
<geneLocation type="plasmid" evidence="3">
    <name>psmr5</name>
</geneLocation>
<gene>
    <name evidence="2" type="ORF">MARSALSMR5_04155</name>
</gene>
<organism evidence="2 3">
    <name type="scientific">Marinobacter salarius</name>
    <dbReference type="NCBI Taxonomy" id="1420917"/>
    <lineage>
        <taxon>Bacteria</taxon>
        <taxon>Pseudomonadati</taxon>
        <taxon>Pseudomonadota</taxon>
        <taxon>Gammaproteobacteria</taxon>
        <taxon>Pseudomonadales</taxon>
        <taxon>Marinobacteraceae</taxon>
        <taxon>Marinobacter</taxon>
    </lineage>
</organism>
<protein>
    <submittedName>
        <fullName evidence="2">Uncharacterized protein</fullName>
    </submittedName>
</protein>
<evidence type="ECO:0000313" key="3">
    <source>
        <dbReference type="Proteomes" id="UP000193100"/>
    </source>
</evidence>
<dbReference type="Proteomes" id="UP000193100">
    <property type="component" value="Plasmid pSMR5"/>
</dbReference>
<name>A0A1W6KFF3_9GAMM</name>
<keyword evidence="1" id="KW-1133">Transmembrane helix</keyword>
<keyword evidence="2" id="KW-0614">Plasmid</keyword>